<protein>
    <submittedName>
        <fullName evidence="1">Uncharacterized protein</fullName>
    </submittedName>
</protein>
<accession>A0A0E9QHK2</accession>
<name>A0A0E9QHK2_ANGAN</name>
<reference evidence="1" key="1">
    <citation type="submission" date="2014-11" db="EMBL/GenBank/DDBJ databases">
        <authorList>
            <person name="Amaro Gonzalez C."/>
        </authorList>
    </citation>
    <scope>NUCLEOTIDE SEQUENCE</scope>
</reference>
<proteinExistence type="predicted"/>
<dbReference type="AlphaFoldDB" id="A0A0E9QHK2"/>
<organism evidence="1">
    <name type="scientific">Anguilla anguilla</name>
    <name type="common">European freshwater eel</name>
    <name type="synonym">Muraena anguilla</name>
    <dbReference type="NCBI Taxonomy" id="7936"/>
    <lineage>
        <taxon>Eukaryota</taxon>
        <taxon>Metazoa</taxon>
        <taxon>Chordata</taxon>
        <taxon>Craniata</taxon>
        <taxon>Vertebrata</taxon>
        <taxon>Euteleostomi</taxon>
        <taxon>Actinopterygii</taxon>
        <taxon>Neopterygii</taxon>
        <taxon>Teleostei</taxon>
        <taxon>Anguilliformes</taxon>
        <taxon>Anguillidae</taxon>
        <taxon>Anguilla</taxon>
    </lineage>
</organism>
<dbReference type="EMBL" id="GBXM01092338">
    <property type="protein sequence ID" value="JAH16239.1"/>
    <property type="molecule type" value="Transcribed_RNA"/>
</dbReference>
<sequence length="20" mass="2110">MCLQAVLSEPLGYIPSPPPP</sequence>
<evidence type="ECO:0000313" key="1">
    <source>
        <dbReference type="EMBL" id="JAH16239.1"/>
    </source>
</evidence>
<reference evidence="1" key="2">
    <citation type="journal article" date="2015" name="Fish Shellfish Immunol.">
        <title>Early steps in the European eel (Anguilla anguilla)-Vibrio vulnificus interaction in the gills: Role of the RtxA13 toxin.</title>
        <authorList>
            <person name="Callol A."/>
            <person name="Pajuelo D."/>
            <person name="Ebbesson L."/>
            <person name="Teles M."/>
            <person name="MacKenzie S."/>
            <person name="Amaro C."/>
        </authorList>
    </citation>
    <scope>NUCLEOTIDE SEQUENCE</scope>
</reference>